<protein>
    <recommendedName>
        <fullName evidence="7">Ubiquitin fusion degradation protein UFD1</fullName>
    </recommendedName>
</protein>
<proteinExistence type="inferred from homology"/>
<dbReference type="GO" id="GO:0031593">
    <property type="term" value="F:polyubiquitin modification-dependent protein binding"/>
    <property type="evidence" value="ECO:0007669"/>
    <property type="project" value="TreeGrafter"/>
</dbReference>
<evidence type="ECO:0000256" key="1">
    <source>
        <dbReference type="ARBA" id="ARBA00006043"/>
    </source>
</evidence>
<accession>D8LWN4</accession>
<name>D8LWN4_BLAHO</name>
<evidence type="ECO:0000313" key="6">
    <source>
        <dbReference type="Proteomes" id="UP000008312"/>
    </source>
</evidence>
<dbReference type="Gene3D" id="2.40.40.50">
    <property type="entry name" value="Ubiquitin fusion degradation protein UFD1, N-terminal domain"/>
    <property type="match status" value="1"/>
</dbReference>
<feature type="domain" description="Ubiquitin fusion degradation protein UFD1 N-terminal subdomain 1" evidence="3">
    <location>
        <begin position="17"/>
        <end position="118"/>
    </location>
</feature>
<evidence type="ECO:0000313" key="5">
    <source>
        <dbReference type="EMBL" id="CBK20223.2"/>
    </source>
</evidence>
<evidence type="ECO:0008006" key="7">
    <source>
        <dbReference type="Google" id="ProtNLM"/>
    </source>
</evidence>
<reference evidence="5" key="1">
    <citation type="submission" date="2010-02" db="EMBL/GenBank/DDBJ databases">
        <title>Sequencing and annotation of the Blastocystis hominis genome.</title>
        <authorList>
            <person name="Wincker P."/>
        </authorList>
    </citation>
    <scope>NUCLEOTIDE SEQUENCE</scope>
    <source>
        <strain evidence="5">Singapore isolate B</strain>
    </source>
</reference>
<keyword evidence="6" id="KW-1185">Reference proteome</keyword>
<dbReference type="RefSeq" id="XP_012894271.1">
    <property type="nucleotide sequence ID" value="XM_013038817.1"/>
</dbReference>
<feature type="domain" description="Ubiquitin fusion degradation protein UFD1 N-terminal subdomain 2" evidence="4">
    <location>
        <begin position="119"/>
        <end position="193"/>
    </location>
</feature>
<dbReference type="PANTHER" id="PTHR12555:SF13">
    <property type="entry name" value="UBIQUITIN RECOGNITION FACTOR IN ER-ASSOCIATED DEGRADATION PROTEIN 1"/>
    <property type="match status" value="1"/>
</dbReference>
<dbReference type="InterPro" id="IPR055418">
    <property type="entry name" value="UFD1_N2"/>
</dbReference>
<dbReference type="Proteomes" id="UP000008312">
    <property type="component" value="Unassembled WGS sequence"/>
</dbReference>
<dbReference type="InterPro" id="IPR004854">
    <property type="entry name" value="Ufd1-like"/>
</dbReference>
<dbReference type="GO" id="GO:0036503">
    <property type="term" value="P:ERAD pathway"/>
    <property type="evidence" value="ECO:0007669"/>
    <property type="project" value="TreeGrafter"/>
</dbReference>
<dbReference type="EMBL" id="FN668638">
    <property type="protein sequence ID" value="CBK20223.2"/>
    <property type="molecule type" value="Genomic_DNA"/>
</dbReference>
<dbReference type="Gene3D" id="3.10.330.10">
    <property type="match status" value="1"/>
</dbReference>
<dbReference type="GeneID" id="24922211"/>
<dbReference type="InterPro" id="IPR042299">
    <property type="entry name" value="Ufd1-like_Nn"/>
</dbReference>
<gene>
    <name evidence="5" type="ORF">GSBLH_T00006086001</name>
</gene>
<dbReference type="InParanoid" id="D8LWN4"/>
<organism evidence="5">
    <name type="scientific">Blastocystis hominis</name>
    <dbReference type="NCBI Taxonomy" id="12968"/>
    <lineage>
        <taxon>Eukaryota</taxon>
        <taxon>Sar</taxon>
        <taxon>Stramenopiles</taxon>
        <taxon>Bigyra</taxon>
        <taxon>Opalozoa</taxon>
        <taxon>Opalinata</taxon>
        <taxon>Blastocystidae</taxon>
        <taxon>Blastocystis</taxon>
    </lineage>
</organism>
<evidence type="ECO:0000259" key="4">
    <source>
        <dbReference type="Pfam" id="PF24842"/>
    </source>
</evidence>
<dbReference type="GO" id="GO:0006511">
    <property type="term" value="P:ubiquitin-dependent protein catabolic process"/>
    <property type="evidence" value="ECO:0007669"/>
    <property type="project" value="InterPro"/>
</dbReference>
<dbReference type="OrthoDB" id="422728at2759"/>
<dbReference type="InterPro" id="IPR055417">
    <property type="entry name" value="UFD1_N1"/>
</dbReference>
<keyword evidence="2" id="KW-0833">Ubl conjugation pathway</keyword>
<dbReference type="Pfam" id="PF03152">
    <property type="entry name" value="UFD1_N1"/>
    <property type="match status" value="1"/>
</dbReference>
<comment type="similarity">
    <text evidence="1">Belongs to the UFD1 family.</text>
</comment>
<dbReference type="GO" id="GO:0034098">
    <property type="term" value="C:VCP-NPL4-UFD1 AAA ATPase complex"/>
    <property type="evidence" value="ECO:0007669"/>
    <property type="project" value="TreeGrafter"/>
</dbReference>
<dbReference type="PANTHER" id="PTHR12555">
    <property type="entry name" value="UBIQUITIN FUSION DEGRADATON PROTEIN 1"/>
    <property type="match status" value="1"/>
</dbReference>
<sequence>MSKSSTYHFRVTERPYQEFLQVIPYSLSRAKNDNGDHVILSSYSMDLLFRKTVQNPMKFRITTEKYTTYCSVEEFTANTGTCFMPQWVFLLNCNDSQMMNDLDLKIGSYIRIENISIPKGKSVAVRICNEELLSVPDIKATFEEQLRHFVVLAEGGHVPIKFNNQQYFIDIVHCEPEPVIDINNTNLVIDFVPMEEDI</sequence>
<evidence type="ECO:0000256" key="2">
    <source>
        <dbReference type="ARBA" id="ARBA00022786"/>
    </source>
</evidence>
<dbReference type="Pfam" id="PF24842">
    <property type="entry name" value="UFD1_N2"/>
    <property type="match status" value="1"/>
</dbReference>
<evidence type="ECO:0000259" key="3">
    <source>
        <dbReference type="Pfam" id="PF03152"/>
    </source>
</evidence>
<dbReference type="AlphaFoldDB" id="D8LWN4"/>